<gene>
    <name evidence="1" type="ORF">Pint_00320</name>
</gene>
<protein>
    <submittedName>
        <fullName evidence="1">Uncharacterized protein</fullName>
    </submittedName>
</protein>
<dbReference type="EMBL" id="CM047736">
    <property type="protein sequence ID" value="KAJ0051321.1"/>
    <property type="molecule type" value="Genomic_DNA"/>
</dbReference>
<reference evidence="2" key="1">
    <citation type="journal article" date="2023" name="G3 (Bethesda)">
        <title>Genome assembly and association tests identify interacting loci associated with vigor, precocity, and sex in interspecific pistachio rootstocks.</title>
        <authorList>
            <person name="Palmer W."/>
            <person name="Jacygrad E."/>
            <person name="Sagayaradj S."/>
            <person name="Cavanaugh K."/>
            <person name="Han R."/>
            <person name="Bertier L."/>
            <person name="Beede B."/>
            <person name="Kafkas S."/>
            <person name="Golino D."/>
            <person name="Preece J."/>
            <person name="Michelmore R."/>
        </authorList>
    </citation>
    <scope>NUCLEOTIDE SEQUENCE [LARGE SCALE GENOMIC DNA]</scope>
</reference>
<evidence type="ECO:0000313" key="2">
    <source>
        <dbReference type="Proteomes" id="UP001163603"/>
    </source>
</evidence>
<name>A0ACC0ZGW2_9ROSI</name>
<accession>A0ACC0ZGW2</accession>
<organism evidence="1 2">
    <name type="scientific">Pistacia integerrima</name>
    <dbReference type="NCBI Taxonomy" id="434235"/>
    <lineage>
        <taxon>Eukaryota</taxon>
        <taxon>Viridiplantae</taxon>
        <taxon>Streptophyta</taxon>
        <taxon>Embryophyta</taxon>
        <taxon>Tracheophyta</taxon>
        <taxon>Spermatophyta</taxon>
        <taxon>Magnoliopsida</taxon>
        <taxon>eudicotyledons</taxon>
        <taxon>Gunneridae</taxon>
        <taxon>Pentapetalae</taxon>
        <taxon>rosids</taxon>
        <taxon>malvids</taxon>
        <taxon>Sapindales</taxon>
        <taxon>Anacardiaceae</taxon>
        <taxon>Pistacia</taxon>
    </lineage>
</organism>
<sequence length="46" mass="5259">MPIYIRKRLEHTGKLLESVPVIGFLTEKLTELVMGAQTRYTYMSGS</sequence>
<proteinExistence type="predicted"/>
<comment type="caution">
    <text evidence="1">The sequence shown here is derived from an EMBL/GenBank/DDBJ whole genome shotgun (WGS) entry which is preliminary data.</text>
</comment>
<evidence type="ECO:0000313" key="1">
    <source>
        <dbReference type="EMBL" id="KAJ0051321.1"/>
    </source>
</evidence>
<keyword evidence="2" id="KW-1185">Reference proteome</keyword>
<dbReference type="Proteomes" id="UP001163603">
    <property type="component" value="Chromosome 1"/>
</dbReference>